<protein>
    <submittedName>
        <fullName evidence="1">Uncharacterized protein</fullName>
    </submittedName>
</protein>
<reference evidence="1 2" key="1">
    <citation type="submission" date="2016-10" db="EMBL/GenBank/DDBJ databases">
        <authorList>
            <person name="de Groot N.N."/>
        </authorList>
    </citation>
    <scope>NUCLEOTIDE SEQUENCE [LARGE SCALE GENOMIC DNA]</scope>
    <source>
        <strain evidence="1 2">CGMCC 4.2023</strain>
    </source>
</reference>
<gene>
    <name evidence="1" type="ORF">SAMN05216223_103148</name>
</gene>
<name>A0A1H5X9Z7_9ACTN</name>
<dbReference type="EMBL" id="FNVU01000003">
    <property type="protein sequence ID" value="SEG08056.1"/>
    <property type="molecule type" value="Genomic_DNA"/>
</dbReference>
<dbReference type="AlphaFoldDB" id="A0A1H5X9Z7"/>
<evidence type="ECO:0000313" key="2">
    <source>
        <dbReference type="Proteomes" id="UP000236754"/>
    </source>
</evidence>
<proteinExistence type="predicted"/>
<organism evidence="1 2">
    <name type="scientific">Actinacidiphila yanglinensis</name>
    <dbReference type="NCBI Taxonomy" id="310779"/>
    <lineage>
        <taxon>Bacteria</taxon>
        <taxon>Bacillati</taxon>
        <taxon>Actinomycetota</taxon>
        <taxon>Actinomycetes</taxon>
        <taxon>Kitasatosporales</taxon>
        <taxon>Streptomycetaceae</taxon>
        <taxon>Actinacidiphila</taxon>
    </lineage>
</organism>
<keyword evidence="2" id="KW-1185">Reference proteome</keyword>
<sequence>MLEITRKHGWSRDHEIALDGSPVAHWRRRGRRSGGPLELAGETLEFHVARWGRSYELRAADAVRASAHRTGRVWEVVCDGDDYRLERISRFRRPWRLLHHGRELGTFTRTRPGRGLSAELGTAPVPVQVFTGLVVQSLWQRQDASTAAASSS</sequence>
<dbReference type="RefSeq" id="WP_103884921.1">
    <property type="nucleotide sequence ID" value="NZ_FNVU01000003.1"/>
</dbReference>
<dbReference type="OrthoDB" id="157538at2"/>
<accession>A0A1H5X9Z7</accession>
<evidence type="ECO:0000313" key="1">
    <source>
        <dbReference type="EMBL" id="SEG08056.1"/>
    </source>
</evidence>
<dbReference type="Proteomes" id="UP000236754">
    <property type="component" value="Unassembled WGS sequence"/>
</dbReference>